<dbReference type="GO" id="GO:0005681">
    <property type="term" value="C:spliceosomal complex"/>
    <property type="evidence" value="ECO:0007669"/>
    <property type="project" value="TreeGrafter"/>
</dbReference>
<dbReference type="EMBL" id="JAGDFL010000057">
    <property type="protein sequence ID" value="KAG7399306.1"/>
    <property type="molecule type" value="Genomic_DNA"/>
</dbReference>
<evidence type="ECO:0000256" key="2">
    <source>
        <dbReference type="ARBA" id="ARBA00007643"/>
    </source>
</evidence>
<feature type="compositionally biased region" description="Basic and acidic residues" evidence="4">
    <location>
        <begin position="45"/>
        <end position="78"/>
    </location>
</feature>
<feature type="region of interest" description="Disordered" evidence="4">
    <location>
        <begin position="269"/>
        <end position="302"/>
    </location>
</feature>
<accession>A0A8T1X0U8</accession>
<evidence type="ECO:0000256" key="1">
    <source>
        <dbReference type="ARBA" id="ARBA00004123"/>
    </source>
</evidence>
<feature type="compositionally biased region" description="Basic and acidic residues" evidence="4">
    <location>
        <begin position="22"/>
        <end position="37"/>
    </location>
</feature>
<keyword evidence="3" id="KW-0539">Nucleus</keyword>
<sequence>MEVSFKKKSKRASAGRKRSRRPLGDEEKSDAVKKEAETPEEDEAERIQRSIEEVREDQRLRTQLLREELAAQKEEASKQQKKQKNPQPSAETQQYGLHDPKKDGAANKKLLTLLDGQFTGTSATAEKDQHEELMNQFIEERLQKKRRTEEPESNHNSGATTKSAEDALFELPAYLNPDVPKSNAAHDDGGSGGMLMGSAGIAEVELPSSYAERTEKATLRALEASRAGASKHNAIGGLASSALPANFSTDFNRHRSDYVTELKNLNKDEQRERGFHKVGKNQASDDRAVSRFRKFESRKLRR</sequence>
<proteinExistence type="inferred from homology"/>
<feature type="compositionally biased region" description="Basic and acidic residues" evidence="4">
    <location>
        <begin position="125"/>
        <end position="153"/>
    </location>
</feature>
<dbReference type="InterPro" id="IPR010756">
    <property type="entry name" value="Tls1-like"/>
</dbReference>
<dbReference type="GO" id="GO:0000398">
    <property type="term" value="P:mRNA splicing, via spliceosome"/>
    <property type="evidence" value="ECO:0007669"/>
    <property type="project" value="TreeGrafter"/>
</dbReference>
<comment type="subcellular location">
    <subcellularLocation>
        <location evidence="1">Nucleus</location>
    </subcellularLocation>
</comment>
<dbReference type="Pfam" id="PF07052">
    <property type="entry name" value="Hep_59"/>
    <property type="match status" value="1"/>
</dbReference>
<organism evidence="5 6">
    <name type="scientific">Phytophthora boehmeriae</name>
    <dbReference type="NCBI Taxonomy" id="109152"/>
    <lineage>
        <taxon>Eukaryota</taxon>
        <taxon>Sar</taxon>
        <taxon>Stramenopiles</taxon>
        <taxon>Oomycota</taxon>
        <taxon>Peronosporomycetes</taxon>
        <taxon>Peronosporales</taxon>
        <taxon>Peronosporaceae</taxon>
        <taxon>Phytophthora</taxon>
    </lineage>
</organism>
<dbReference type="Proteomes" id="UP000693981">
    <property type="component" value="Unassembled WGS sequence"/>
</dbReference>
<comment type="similarity">
    <text evidence="2">Belongs to the TLS1 family.</text>
</comment>
<evidence type="ECO:0000313" key="5">
    <source>
        <dbReference type="EMBL" id="KAG7399306.1"/>
    </source>
</evidence>
<protein>
    <submittedName>
        <fullName evidence="5">Uncharacterized protein</fullName>
    </submittedName>
</protein>
<evidence type="ECO:0000256" key="3">
    <source>
        <dbReference type="ARBA" id="ARBA00023242"/>
    </source>
</evidence>
<feature type="compositionally biased region" description="Basic and acidic residues" evidence="4">
    <location>
        <begin position="283"/>
        <end position="302"/>
    </location>
</feature>
<dbReference type="AlphaFoldDB" id="A0A8T1X0U8"/>
<dbReference type="PANTHER" id="PTHR13486">
    <property type="entry name" value="TELOMERE LENGTH AND SILENCING PROTEIN 1 TLS1 FAMILY MEMBER"/>
    <property type="match status" value="1"/>
</dbReference>
<gene>
    <name evidence="5" type="ORF">PHYBOEH_009232</name>
</gene>
<comment type="caution">
    <text evidence="5">The sequence shown here is derived from an EMBL/GenBank/DDBJ whole genome shotgun (WGS) entry which is preliminary data.</text>
</comment>
<reference evidence="5" key="1">
    <citation type="submission" date="2021-02" db="EMBL/GenBank/DDBJ databases">
        <authorList>
            <person name="Palmer J.M."/>
        </authorList>
    </citation>
    <scope>NUCLEOTIDE SEQUENCE</scope>
    <source>
        <strain evidence="5">SCRP23</strain>
    </source>
</reference>
<evidence type="ECO:0000256" key="4">
    <source>
        <dbReference type="SAM" id="MobiDB-lite"/>
    </source>
</evidence>
<evidence type="ECO:0000313" key="6">
    <source>
        <dbReference type="Proteomes" id="UP000693981"/>
    </source>
</evidence>
<dbReference type="OrthoDB" id="5627at2759"/>
<feature type="region of interest" description="Disordered" evidence="4">
    <location>
        <begin position="1"/>
        <end position="169"/>
    </location>
</feature>
<feature type="compositionally biased region" description="Basic residues" evidence="4">
    <location>
        <begin position="1"/>
        <end position="21"/>
    </location>
</feature>
<dbReference type="PANTHER" id="PTHR13486:SF2">
    <property type="entry name" value="SPLICING FACTOR C9ORF78"/>
    <property type="match status" value="1"/>
</dbReference>
<name>A0A8T1X0U8_9STRA</name>
<keyword evidence="6" id="KW-1185">Reference proteome</keyword>